<accession>A0A8J7BXH6</accession>
<comment type="caution">
    <text evidence="2">The sequence shown here is derived from an EMBL/GenBank/DDBJ whole genome shotgun (WGS) entry which is preliminary data.</text>
</comment>
<dbReference type="Proteomes" id="UP000629098">
    <property type="component" value="Unassembled WGS sequence"/>
</dbReference>
<dbReference type="RefSeq" id="WP_190828120.1">
    <property type="nucleotide sequence ID" value="NZ_CAWPPI010000048.1"/>
</dbReference>
<keyword evidence="1" id="KW-0732">Signal</keyword>
<evidence type="ECO:0000313" key="3">
    <source>
        <dbReference type="Proteomes" id="UP000629098"/>
    </source>
</evidence>
<dbReference type="EMBL" id="JACXAE010000048">
    <property type="protein sequence ID" value="MBD2772938.1"/>
    <property type="molecule type" value="Genomic_DNA"/>
</dbReference>
<sequence>MNKQLSAIALASVLVSTLCTFNSASAQNSRTQQTNDPEDTELTRANAIGGADAPGVRLAAFIDGNIGGGSVVRSKGVASITSPATGLFCIQPNAGINVNSIVPIVSVDWSKSLGNDNLVQYRSSGSGCPSGNIAVLTFRYDRNNPSPNPFNRFVQADGIAFTIIVP</sequence>
<reference evidence="2" key="1">
    <citation type="submission" date="2020-09" db="EMBL/GenBank/DDBJ databases">
        <title>Iningainema tapete sp. nov. (Scytonemataceae, Cyanobacteria) from greenhouses in central Florida (USA) produces two types of nodularin with biosynthetic potential for microcystin-LR and anabaenopeptins.</title>
        <authorList>
            <person name="Berthold D.E."/>
            <person name="Lefler F.W."/>
            <person name="Huang I.-S."/>
            <person name="Abdulla H."/>
            <person name="Zimba P.V."/>
            <person name="Laughinghouse H.D. IV."/>
        </authorList>
    </citation>
    <scope>NUCLEOTIDE SEQUENCE</scope>
    <source>
        <strain evidence="2">BLCCT55</strain>
    </source>
</reference>
<keyword evidence="3" id="KW-1185">Reference proteome</keyword>
<organism evidence="2 3">
    <name type="scientific">Iningainema tapete BLCC-T55</name>
    <dbReference type="NCBI Taxonomy" id="2748662"/>
    <lineage>
        <taxon>Bacteria</taxon>
        <taxon>Bacillati</taxon>
        <taxon>Cyanobacteriota</taxon>
        <taxon>Cyanophyceae</taxon>
        <taxon>Nostocales</taxon>
        <taxon>Scytonemataceae</taxon>
        <taxon>Iningainema tapete</taxon>
    </lineage>
</organism>
<name>A0A8J7BXH6_9CYAN</name>
<proteinExistence type="predicted"/>
<feature type="chain" id="PRO_5035166017" evidence="1">
    <location>
        <begin position="27"/>
        <end position="166"/>
    </location>
</feature>
<gene>
    <name evidence="2" type="ORF">ICL16_12855</name>
</gene>
<evidence type="ECO:0000313" key="2">
    <source>
        <dbReference type="EMBL" id="MBD2772938.1"/>
    </source>
</evidence>
<evidence type="ECO:0000256" key="1">
    <source>
        <dbReference type="SAM" id="SignalP"/>
    </source>
</evidence>
<dbReference type="AlphaFoldDB" id="A0A8J7BXH6"/>
<protein>
    <submittedName>
        <fullName evidence="2">Uncharacterized protein</fullName>
    </submittedName>
</protein>
<feature type="signal peptide" evidence="1">
    <location>
        <begin position="1"/>
        <end position="26"/>
    </location>
</feature>